<name>A0A0P0XLM9_ORYSJ</name>
<dbReference type="EMBL" id="AP014965">
    <property type="protein sequence ID" value="BAT08049.1"/>
    <property type="molecule type" value="Genomic_DNA"/>
</dbReference>
<reference evidence="2 3" key="2">
    <citation type="journal article" date="2013" name="Plant Cell Physiol.">
        <title>Rice Annotation Project Database (RAP-DB): an integrative and interactive database for rice genomics.</title>
        <authorList>
            <person name="Sakai H."/>
            <person name="Lee S.S."/>
            <person name="Tanaka T."/>
            <person name="Numa H."/>
            <person name="Kim J."/>
            <person name="Kawahara Y."/>
            <person name="Wakimoto H."/>
            <person name="Yang C.C."/>
            <person name="Iwamoto M."/>
            <person name="Abe T."/>
            <person name="Yamada Y."/>
            <person name="Muto A."/>
            <person name="Inokuchi H."/>
            <person name="Ikemura T."/>
            <person name="Matsumoto T."/>
            <person name="Sasaki T."/>
            <person name="Itoh T."/>
        </authorList>
    </citation>
    <scope>NUCLEOTIDE SEQUENCE [LARGE SCALE GENOMIC DNA]</scope>
    <source>
        <strain evidence="3">cv. Nipponbare</strain>
    </source>
</reference>
<dbReference type="FunCoup" id="A0A0P0XLM9">
    <property type="interactions" value="2"/>
</dbReference>
<proteinExistence type="predicted"/>
<reference evidence="3" key="1">
    <citation type="journal article" date="2005" name="Nature">
        <title>The map-based sequence of the rice genome.</title>
        <authorList>
            <consortium name="International rice genome sequencing project (IRGSP)"/>
            <person name="Matsumoto T."/>
            <person name="Wu J."/>
            <person name="Kanamori H."/>
            <person name="Katayose Y."/>
            <person name="Fujisawa M."/>
            <person name="Namiki N."/>
            <person name="Mizuno H."/>
            <person name="Yamamoto K."/>
            <person name="Antonio B.A."/>
            <person name="Baba T."/>
            <person name="Sakata K."/>
            <person name="Nagamura Y."/>
            <person name="Aoki H."/>
            <person name="Arikawa K."/>
            <person name="Arita K."/>
            <person name="Bito T."/>
            <person name="Chiden Y."/>
            <person name="Fujitsuka N."/>
            <person name="Fukunaka R."/>
            <person name="Hamada M."/>
            <person name="Harada C."/>
            <person name="Hayashi A."/>
            <person name="Hijishita S."/>
            <person name="Honda M."/>
            <person name="Hosokawa S."/>
            <person name="Ichikawa Y."/>
            <person name="Idonuma A."/>
            <person name="Iijima M."/>
            <person name="Ikeda M."/>
            <person name="Ikeno M."/>
            <person name="Ito K."/>
            <person name="Ito S."/>
            <person name="Ito T."/>
            <person name="Ito Y."/>
            <person name="Ito Y."/>
            <person name="Iwabuchi A."/>
            <person name="Kamiya K."/>
            <person name="Karasawa W."/>
            <person name="Kurita K."/>
            <person name="Katagiri S."/>
            <person name="Kikuta A."/>
            <person name="Kobayashi H."/>
            <person name="Kobayashi N."/>
            <person name="Machita K."/>
            <person name="Maehara T."/>
            <person name="Masukawa M."/>
            <person name="Mizubayashi T."/>
            <person name="Mukai Y."/>
            <person name="Nagasaki H."/>
            <person name="Nagata Y."/>
            <person name="Naito S."/>
            <person name="Nakashima M."/>
            <person name="Nakama Y."/>
            <person name="Nakamichi Y."/>
            <person name="Nakamura M."/>
            <person name="Meguro A."/>
            <person name="Negishi M."/>
            <person name="Ohta I."/>
            <person name="Ohta T."/>
            <person name="Okamoto M."/>
            <person name="Ono N."/>
            <person name="Saji S."/>
            <person name="Sakaguchi M."/>
            <person name="Sakai K."/>
            <person name="Shibata M."/>
            <person name="Shimokawa T."/>
            <person name="Song J."/>
            <person name="Takazaki Y."/>
            <person name="Terasawa K."/>
            <person name="Tsugane M."/>
            <person name="Tsuji K."/>
            <person name="Ueda S."/>
            <person name="Waki K."/>
            <person name="Yamagata H."/>
            <person name="Yamamoto M."/>
            <person name="Yamamoto S."/>
            <person name="Yamane H."/>
            <person name="Yoshiki S."/>
            <person name="Yoshihara R."/>
            <person name="Yukawa K."/>
            <person name="Zhong H."/>
            <person name="Yano M."/>
            <person name="Yuan Q."/>
            <person name="Ouyang S."/>
            <person name="Liu J."/>
            <person name="Jones K.M."/>
            <person name="Gansberger K."/>
            <person name="Moffat K."/>
            <person name="Hill J."/>
            <person name="Bera J."/>
            <person name="Fadrosh D."/>
            <person name="Jin S."/>
            <person name="Johri S."/>
            <person name="Kim M."/>
            <person name="Overton L."/>
            <person name="Reardon M."/>
            <person name="Tsitrin T."/>
            <person name="Vuong H."/>
            <person name="Weaver B."/>
            <person name="Ciecko A."/>
            <person name="Tallon L."/>
            <person name="Jackson J."/>
            <person name="Pai G."/>
            <person name="Aken S.V."/>
            <person name="Utterback T."/>
            <person name="Reidmuller S."/>
            <person name="Feldblyum T."/>
            <person name="Hsiao J."/>
            <person name="Zismann V."/>
            <person name="Iobst S."/>
            <person name="de Vazeille A.R."/>
            <person name="Buell C.R."/>
            <person name="Ying K."/>
            <person name="Li Y."/>
            <person name="Lu T."/>
            <person name="Huang Y."/>
            <person name="Zhao Q."/>
            <person name="Feng Q."/>
            <person name="Zhang L."/>
            <person name="Zhu J."/>
            <person name="Weng Q."/>
            <person name="Mu J."/>
            <person name="Lu Y."/>
            <person name="Fan D."/>
            <person name="Liu Y."/>
            <person name="Guan J."/>
            <person name="Zhang Y."/>
            <person name="Yu S."/>
            <person name="Liu X."/>
            <person name="Zhang Y."/>
            <person name="Hong G."/>
            <person name="Han B."/>
            <person name="Choisne N."/>
            <person name="Demange N."/>
            <person name="Orjeda G."/>
            <person name="Samain S."/>
            <person name="Cattolico L."/>
            <person name="Pelletier E."/>
            <person name="Couloux A."/>
            <person name="Segurens B."/>
            <person name="Wincker P."/>
            <person name="D'Hont A."/>
            <person name="Scarpelli C."/>
            <person name="Weissenbach J."/>
            <person name="Salanoubat M."/>
            <person name="Quetier F."/>
            <person name="Yu Y."/>
            <person name="Kim H.R."/>
            <person name="Rambo T."/>
            <person name="Currie J."/>
            <person name="Collura K."/>
            <person name="Luo M."/>
            <person name="Yang T."/>
            <person name="Ammiraju J.S.S."/>
            <person name="Engler F."/>
            <person name="Soderlund C."/>
            <person name="Wing R.A."/>
            <person name="Palmer L.E."/>
            <person name="de la Bastide M."/>
            <person name="Spiegel L."/>
            <person name="Nascimento L."/>
            <person name="Zutavern T."/>
            <person name="O'Shaughnessy A."/>
            <person name="Dike S."/>
            <person name="Dedhia N."/>
            <person name="Preston R."/>
            <person name="Balija V."/>
            <person name="McCombie W.R."/>
            <person name="Chow T."/>
            <person name="Chen H."/>
            <person name="Chung M."/>
            <person name="Chen C."/>
            <person name="Shaw J."/>
            <person name="Wu H."/>
            <person name="Hsiao K."/>
            <person name="Chao Y."/>
            <person name="Chu M."/>
            <person name="Cheng C."/>
            <person name="Hour A."/>
            <person name="Lee P."/>
            <person name="Lin S."/>
            <person name="Lin Y."/>
            <person name="Liou J."/>
            <person name="Liu S."/>
            <person name="Hsing Y."/>
            <person name="Raghuvanshi S."/>
            <person name="Mohanty A."/>
            <person name="Bharti A.K."/>
            <person name="Gaur A."/>
            <person name="Gupta V."/>
            <person name="Kumar D."/>
            <person name="Ravi V."/>
            <person name="Vij S."/>
            <person name="Kapur A."/>
            <person name="Khurana P."/>
            <person name="Khurana P."/>
            <person name="Khurana J.P."/>
            <person name="Tyagi A.K."/>
            <person name="Gaikwad K."/>
            <person name="Singh A."/>
            <person name="Dalal V."/>
            <person name="Srivastava S."/>
            <person name="Dixit A."/>
            <person name="Pal A.K."/>
            <person name="Ghazi I.A."/>
            <person name="Yadav M."/>
            <person name="Pandit A."/>
            <person name="Bhargava A."/>
            <person name="Sureshbabu K."/>
            <person name="Batra K."/>
            <person name="Sharma T.R."/>
            <person name="Mohapatra T."/>
            <person name="Singh N.K."/>
            <person name="Messing J."/>
            <person name="Nelson A.B."/>
            <person name="Fuks G."/>
            <person name="Kavchok S."/>
            <person name="Keizer G."/>
            <person name="Linton E."/>
            <person name="Llaca V."/>
            <person name="Song R."/>
            <person name="Tanyolac B."/>
            <person name="Young S."/>
            <person name="Ho-Il K."/>
            <person name="Hahn J.H."/>
            <person name="Sangsakoo G."/>
            <person name="Vanavichit A."/>
            <person name="de Mattos Luiz.A.T."/>
            <person name="Zimmer P.D."/>
            <person name="Malone G."/>
            <person name="Dellagostin O."/>
            <person name="de Oliveira A.C."/>
            <person name="Bevan M."/>
            <person name="Bancroft I."/>
            <person name="Minx P."/>
            <person name="Cordum H."/>
            <person name="Wilson R."/>
            <person name="Cheng Z."/>
            <person name="Jin W."/>
            <person name="Jiang J."/>
            <person name="Leong S.A."/>
            <person name="Iwama H."/>
            <person name="Gojobori T."/>
            <person name="Itoh T."/>
            <person name="Niimura Y."/>
            <person name="Fujii Y."/>
            <person name="Habara T."/>
            <person name="Sakai H."/>
            <person name="Sato Y."/>
            <person name="Wilson G."/>
            <person name="Kumar K."/>
            <person name="McCouch S."/>
            <person name="Juretic N."/>
            <person name="Hoen D."/>
            <person name="Wright S."/>
            <person name="Bruskiewich R."/>
            <person name="Bureau T."/>
            <person name="Miyao A."/>
            <person name="Hirochika H."/>
            <person name="Nishikawa T."/>
            <person name="Kadowaki K."/>
            <person name="Sugiura M."/>
            <person name="Burr B."/>
            <person name="Sasaki T."/>
        </authorList>
    </citation>
    <scope>NUCLEOTIDE SEQUENCE [LARGE SCALE GENOMIC DNA]</scope>
    <source>
        <strain evidence="3">cv. Nipponbare</strain>
    </source>
</reference>
<protein>
    <submittedName>
        <fullName evidence="2">Os09g0411675 protein</fullName>
    </submittedName>
</protein>
<sequence>MSDQHHLNSPEDGGVGLAREDGEVGRPRRAGAAGGLAEEKQRDGDPGPEPPAADGAAEVGGRDGVGVQPELLGHLGEHLPAGQVPRRDEAEATLGDGGGRRRAGPRVRAVGRHPAPELLQRGVRGRRRGRGRRRRPGRCAGRGRAAGERAPEAEAGRLRVDGEEARREEVVVVDGSSHGAQPEGGRERGCG</sequence>
<dbReference type="InParanoid" id="A0A0P0XLM9"/>
<reference evidence="2 3" key="3">
    <citation type="journal article" date="2013" name="Rice">
        <title>Improvement of the Oryza sativa Nipponbare reference genome using next generation sequence and optical map data.</title>
        <authorList>
            <person name="Kawahara Y."/>
            <person name="de la Bastide M."/>
            <person name="Hamilton J.P."/>
            <person name="Kanamori H."/>
            <person name="McCombie W.R."/>
            <person name="Ouyang S."/>
            <person name="Schwartz D.C."/>
            <person name="Tanaka T."/>
            <person name="Wu J."/>
            <person name="Zhou S."/>
            <person name="Childs K.L."/>
            <person name="Davidson R.M."/>
            <person name="Lin H."/>
            <person name="Quesada-Ocampo L."/>
            <person name="Vaillancourt B."/>
            <person name="Sakai H."/>
            <person name="Lee S.S."/>
            <person name="Kim J."/>
            <person name="Numa H."/>
            <person name="Itoh T."/>
            <person name="Buell C.R."/>
            <person name="Matsumoto T."/>
        </authorList>
    </citation>
    <scope>NUCLEOTIDE SEQUENCE [LARGE SCALE GENOMIC DNA]</scope>
    <source>
        <strain evidence="3">cv. Nipponbare</strain>
    </source>
</reference>
<evidence type="ECO:0000256" key="1">
    <source>
        <dbReference type="SAM" id="MobiDB-lite"/>
    </source>
</evidence>
<feature type="compositionally biased region" description="Basic residues" evidence="1">
    <location>
        <begin position="123"/>
        <end position="137"/>
    </location>
</feature>
<organism evidence="2 3">
    <name type="scientific">Oryza sativa subsp. japonica</name>
    <name type="common">Rice</name>
    <dbReference type="NCBI Taxonomy" id="39947"/>
    <lineage>
        <taxon>Eukaryota</taxon>
        <taxon>Viridiplantae</taxon>
        <taxon>Streptophyta</taxon>
        <taxon>Embryophyta</taxon>
        <taxon>Tracheophyta</taxon>
        <taxon>Spermatophyta</taxon>
        <taxon>Magnoliopsida</taxon>
        <taxon>Liliopsida</taxon>
        <taxon>Poales</taxon>
        <taxon>Poaceae</taxon>
        <taxon>BOP clade</taxon>
        <taxon>Oryzoideae</taxon>
        <taxon>Oryzeae</taxon>
        <taxon>Oryzinae</taxon>
        <taxon>Oryza</taxon>
        <taxon>Oryza sativa</taxon>
    </lineage>
</organism>
<dbReference type="AlphaFoldDB" id="A0A0P0XLM9"/>
<feature type="non-terminal residue" evidence="2">
    <location>
        <position position="191"/>
    </location>
</feature>
<dbReference type="PaxDb" id="39947-A0A0P0XLM9"/>
<dbReference type="Proteomes" id="UP000059680">
    <property type="component" value="Chromosome 9"/>
</dbReference>
<dbReference type="Gramene" id="Os09t0411675-00">
    <property type="protein sequence ID" value="Os09t0411675-00"/>
    <property type="gene ID" value="Os09g0411675"/>
</dbReference>
<feature type="compositionally biased region" description="Basic and acidic residues" evidence="1">
    <location>
        <begin position="145"/>
        <end position="170"/>
    </location>
</feature>
<feature type="compositionally biased region" description="Basic residues" evidence="1">
    <location>
        <begin position="100"/>
        <end position="111"/>
    </location>
</feature>
<feature type="region of interest" description="Disordered" evidence="1">
    <location>
        <begin position="1"/>
        <end position="191"/>
    </location>
</feature>
<gene>
    <name evidence="2" type="ordered locus">Os09g0411675</name>
    <name evidence="2" type="ORF">OSNPB_090411675</name>
</gene>
<accession>A0A0P0XLM9</accession>
<keyword evidence="3" id="KW-1185">Reference proteome</keyword>
<evidence type="ECO:0000313" key="2">
    <source>
        <dbReference type="EMBL" id="BAT08049.1"/>
    </source>
</evidence>
<evidence type="ECO:0000313" key="3">
    <source>
        <dbReference type="Proteomes" id="UP000059680"/>
    </source>
</evidence>